<protein>
    <recommendedName>
        <fullName evidence="4">SAP domain-containing protein</fullName>
    </recommendedName>
</protein>
<evidence type="ECO:0008006" key="4">
    <source>
        <dbReference type="Google" id="ProtNLM"/>
    </source>
</evidence>
<keyword evidence="3" id="KW-1185">Reference proteome</keyword>
<evidence type="ECO:0000313" key="2">
    <source>
        <dbReference type="EMBL" id="GIQ80990.1"/>
    </source>
</evidence>
<sequence>MGIHPCVTACEHTSPYAHEARTVPMTARMVDEGRFPQYESGPSVADIKATLKSKGLCSTGNRFDLVLRVVQSATGKGTPKQAKGTWTEDGEFVPKKRGPSMVLPNKDKLVARLQKLAYPGIDAIRKMSNTKSKYHLDRCVQLVIDQIQTHIITKDLFNRDRVELAWDIITSLNQIWVGSVGYTNSIRGWGYVDVNGTLSRWITQMEQLCTDMDEYLDKHRDKQTWWEENIVPVLDRHFEVIQSEVVQFGMDDVSQRVKEKLIGHLVMGEIDESAESEQGASADEEREREGEGQGYAQFADQLGVINALLHREWERQGEGEVYAGVQRVSERDGEGYTTGAEENLAQINGVLEGRGYTIHKEG</sequence>
<evidence type="ECO:0000313" key="3">
    <source>
        <dbReference type="Proteomes" id="UP000265618"/>
    </source>
</evidence>
<comment type="caution">
    <text evidence="2">The sequence shown here is derived from an EMBL/GenBank/DDBJ whole genome shotgun (WGS) entry which is preliminary data.</text>
</comment>
<dbReference type="AlphaFoldDB" id="A0A9K3CR88"/>
<proteinExistence type="predicted"/>
<feature type="region of interest" description="Disordered" evidence="1">
    <location>
        <begin position="272"/>
        <end position="293"/>
    </location>
</feature>
<dbReference type="EMBL" id="BDIP01000283">
    <property type="protein sequence ID" value="GIQ80990.1"/>
    <property type="molecule type" value="Genomic_DNA"/>
</dbReference>
<organism evidence="2 3">
    <name type="scientific">Kipferlia bialata</name>
    <dbReference type="NCBI Taxonomy" id="797122"/>
    <lineage>
        <taxon>Eukaryota</taxon>
        <taxon>Metamonada</taxon>
        <taxon>Carpediemonas-like organisms</taxon>
        <taxon>Kipferlia</taxon>
    </lineage>
</organism>
<name>A0A9K3CR88_9EUKA</name>
<gene>
    <name evidence="2" type="ORF">KIPB_001881</name>
</gene>
<reference evidence="2 3" key="1">
    <citation type="journal article" date="2018" name="PLoS ONE">
        <title>The draft genome of Kipferlia bialata reveals reductive genome evolution in fornicate parasites.</title>
        <authorList>
            <person name="Tanifuji G."/>
            <person name="Takabayashi S."/>
            <person name="Kume K."/>
            <person name="Takagi M."/>
            <person name="Nakayama T."/>
            <person name="Kamikawa R."/>
            <person name="Inagaki Y."/>
            <person name="Hashimoto T."/>
        </authorList>
    </citation>
    <scope>NUCLEOTIDE SEQUENCE [LARGE SCALE GENOMIC DNA]</scope>
    <source>
        <strain evidence="2">NY0173</strain>
    </source>
</reference>
<evidence type="ECO:0000256" key="1">
    <source>
        <dbReference type="SAM" id="MobiDB-lite"/>
    </source>
</evidence>
<accession>A0A9K3CR88</accession>
<dbReference type="Proteomes" id="UP000265618">
    <property type="component" value="Unassembled WGS sequence"/>
</dbReference>